<evidence type="ECO:0008006" key="4">
    <source>
        <dbReference type="Google" id="ProtNLM"/>
    </source>
</evidence>
<dbReference type="Proteomes" id="UP000647424">
    <property type="component" value="Unassembled WGS sequence"/>
</dbReference>
<dbReference type="AlphaFoldDB" id="A0A927IMJ4"/>
<sequence length="196" mass="21523">MNSFFGSMRKAVTLALTGLSGAAIVWTPYAHAQGIPVIDVAAIAQAIEQVRAWEAQYKQMVDSLNQQKQMIDNTTGIRNLGMVSNAITRNVLPPDIGQLLQATQSHDALNLLASRNFGALSQAMQTRSAQIQDLMRQINQTQDAKSIQELTARIQAEQVMATGEAKEADWLRSQVQLQSQAIDRAHLQKMINPGAR</sequence>
<keyword evidence="1" id="KW-0732">Signal</keyword>
<dbReference type="Pfam" id="PF07996">
    <property type="entry name" value="T4SS"/>
    <property type="match status" value="2"/>
</dbReference>
<evidence type="ECO:0000256" key="1">
    <source>
        <dbReference type="SAM" id="SignalP"/>
    </source>
</evidence>
<comment type="caution">
    <text evidence="2">The sequence shown here is derived from an EMBL/GenBank/DDBJ whole genome shotgun (WGS) entry which is preliminary data.</text>
</comment>
<dbReference type="InterPro" id="IPR023220">
    <property type="entry name" value="T4SS_VirB5-domain"/>
</dbReference>
<evidence type="ECO:0000313" key="3">
    <source>
        <dbReference type="Proteomes" id="UP000647424"/>
    </source>
</evidence>
<gene>
    <name evidence="2" type="ORF">IC609_10955</name>
</gene>
<dbReference type="RefSeq" id="WP_191819527.1">
    <property type="nucleotide sequence ID" value="NZ_JACYFT010000002.1"/>
</dbReference>
<accession>A0A927IMJ4</accession>
<evidence type="ECO:0000313" key="2">
    <source>
        <dbReference type="EMBL" id="MBD8051067.1"/>
    </source>
</evidence>
<feature type="chain" id="PRO_5037657903" description="P-type DNA transfer protein VirB5" evidence="1">
    <location>
        <begin position="33"/>
        <end position="196"/>
    </location>
</feature>
<dbReference type="SUPFAM" id="SSF101082">
    <property type="entry name" value="Typo IV secretion system protein TraC"/>
    <property type="match status" value="1"/>
</dbReference>
<dbReference type="InterPro" id="IPR014158">
    <property type="entry name" value="T4SS_VirB5"/>
</dbReference>
<organism evidence="2 3">
    <name type="scientific">Limnohabitans radicicola</name>
    <dbReference type="NCBI Taxonomy" id="2771427"/>
    <lineage>
        <taxon>Bacteria</taxon>
        <taxon>Pseudomonadati</taxon>
        <taxon>Pseudomonadota</taxon>
        <taxon>Betaproteobacteria</taxon>
        <taxon>Burkholderiales</taxon>
        <taxon>Comamonadaceae</taxon>
        <taxon>Limnohabitans</taxon>
    </lineage>
</organism>
<name>A0A927IMJ4_9BURK</name>
<keyword evidence="3" id="KW-1185">Reference proteome</keyword>
<protein>
    <recommendedName>
        <fullName evidence="4">P-type DNA transfer protein VirB5</fullName>
    </recommendedName>
</protein>
<dbReference type="EMBL" id="JACYFT010000002">
    <property type="protein sequence ID" value="MBD8051067.1"/>
    <property type="molecule type" value="Genomic_DNA"/>
</dbReference>
<dbReference type="Gene3D" id="1.20.58.430">
    <property type="entry name" value="Type IV secretion system, VirB5-domain"/>
    <property type="match status" value="2"/>
</dbReference>
<proteinExistence type="predicted"/>
<reference evidence="2" key="1">
    <citation type="submission" date="2020-09" db="EMBL/GenBank/DDBJ databases">
        <title>Genome seq and assembly of Limnohabitants sp.</title>
        <authorList>
            <person name="Chhetri G."/>
        </authorList>
    </citation>
    <scope>NUCLEOTIDE SEQUENCE</scope>
    <source>
        <strain evidence="2">JUR4</strain>
    </source>
</reference>
<feature type="signal peptide" evidence="1">
    <location>
        <begin position="1"/>
        <end position="32"/>
    </location>
</feature>